<evidence type="ECO:0000313" key="2">
    <source>
        <dbReference type="EMBL" id="ORZ40064.1"/>
    </source>
</evidence>
<dbReference type="STRING" id="765915.A0A1Y2I1I2"/>
<comment type="caution">
    <text evidence="2">The sequence shown here is derived from an EMBL/GenBank/DDBJ whole genome shotgun (WGS) entry which is preliminary data.</text>
</comment>
<accession>A0A1Y2I1I2</accession>
<dbReference type="PROSITE" id="PS52002">
    <property type="entry name" value="SM"/>
    <property type="match status" value="1"/>
</dbReference>
<dbReference type="OrthoDB" id="368909at2759"/>
<feature type="non-terminal residue" evidence="2">
    <location>
        <position position="1"/>
    </location>
</feature>
<dbReference type="Pfam" id="PF01423">
    <property type="entry name" value="LSM"/>
    <property type="match status" value="1"/>
</dbReference>
<feature type="non-terminal residue" evidence="2">
    <location>
        <position position="67"/>
    </location>
</feature>
<dbReference type="InterPro" id="IPR001163">
    <property type="entry name" value="Sm_dom_euk/arc"/>
</dbReference>
<gene>
    <name evidence="2" type="ORF">BCR44DRAFT_105287</name>
</gene>
<sequence length="67" mass="7583">AAKAALSKVIDTEVRVTVTDGRVFIGMLRCTDRDRNLVVADTMEYRDGKERFVSLIMIPGKHIVKFE</sequence>
<dbReference type="InterPro" id="IPR034110">
    <property type="entry name" value="LSMD1_Sm"/>
</dbReference>
<feature type="domain" description="Sm" evidence="1">
    <location>
        <begin position="1"/>
        <end position="67"/>
    </location>
</feature>
<dbReference type="Gene3D" id="2.30.30.100">
    <property type="match status" value="1"/>
</dbReference>
<dbReference type="GO" id="GO:0031417">
    <property type="term" value="C:NatC complex"/>
    <property type="evidence" value="ECO:0007669"/>
    <property type="project" value="InterPro"/>
</dbReference>
<dbReference type="InterPro" id="IPR047575">
    <property type="entry name" value="Sm"/>
</dbReference>
<dbReference type="SUPFAM" id="SSF50182">
    <property type="entry name" value="Sm-like ribonucleoproteins"/>
    <property type="match status" value="1"/>
</dbReference>
<evidence type="ECO:0000259" key="1">
    <source>
        <dbReference type="PROSITE" id="PS52002"/>
    </source>
</evidence>
<dbReference type="PANTHER" id="PTHR10701">
    <property type="entry name" value="SMALL NUCLEAR RIBONUCLEOPROTEIN-ASSOCIATED PROTEIN B AND N"/>
    <property type="match status" value="1"/>
</dbReference>
<dbReference type="Proteomes" id="UP000193411">
    <property type="component" value="Unassembled WGS sequence"/>
</dbReference>
<evidence type="ECO:0000313" key="3">
    <source>
        <dbReference type="Proteomes" id="UP000193411"/>
    </source>
</evidence>
<protein>
    <recommendedName>
        <fullName evidence="1">Sm domain-containing protein</fullName>
    </recommendedName>
</protein>
<organism evidence="2 3">
    <name type="scientific">Catenaria anguillulae PL171</name>
    <dbReference type="NCBI Taxonomy" id="765915"/>
    <lineage>
        <taxon>Eukaryota</taxon>
        <taxon>Fungi</taxon>
        <taxon>Fungi incertae sedis</taxon>
        <taxon>Blastocladiomycota</taxon>
        <taxon>Blastocladiomycetes</taxon>
        <taxon>Blastocladiales</taxon>
        <taxon>Catenariaceae</taxon>
        <taxon>Catenaria</taxon>
    </lineage>
</organism>
<proteinExistence type="predicted"/>
<dbReference type="SMART" id="SM00651">
    <property type="entry name" value="Sm"/>
    <property type="match status" value="1"/>
</dbReference>
<dbReference type="EMBL" id="MCFL01000004">
    <property type="protein sequence ID" value="ORZ40064.1"/>
    <property type="molecule type" value="Genomic_DNA"/>
</dbReference>
<name>A0A1Y2I1I2_9FUNG</name>
<dbReference type="InterPro" id="IPR010920">
    <property type="entry name" value="LSM_dom_sf"/>
</dbReference>
<dbReference type="GO" id="GO:0003723">
    <property type="term" value="F:RNA binding"/>
    <property type="evidence" value="ECO:0007669"/>
    <property type="project" value="InterPro"/>
</dbReference>
<dbReference type="CDD" id="cd06168">
    <property type="entry name" value="LSMD1"/>
    <property type="match status" value="1"/>
</dbReference>
<dbReference type="InterPro" id="IPR050914">
    <property type="entry name" value="snRNP_SmB/NAA38-like"/>
</dbReference>
<keyword evidence="3" id="KW-1185">Reference proteome</keyword>
<dbReference type="AlphaFoldDB" id="A0A1Y2I1I2"/>
<reference evidence="2 3" key="1">
    <citation type="submission" date="2016-07" db="EMBL/GenBank/DDBJ databases">
        <title>Pervasive Adenine N6-methylation of Active Genes in Fungi.</title>
        <authorList>
            <consortium name="DOE Joint Genome Institute"/>
            <person name="Mondo S.J."/>
            <person name="Dannebaum R.O."/>
            <person name="Kuo R.C."/>
            <person name="Labutti K."/>
            <person name="Haridas S."/>
            <person name="Kuo A."/>
            <person name="Salamov A."/>
            <person name="Ahrendt S.R."/>
            <person name="Lipzen A."/>
            <person name="Sullivan W."/>
            <person name="Andreopoulos W.B."/>
            <person name="Clum A."/>
            <person name="Lindquist E."/>
            <person name="Daum C."/>
            <person name="Ramamoorthy G.K."/>
            <person name="Gryganskyi A."/>
            <person name="Culley D."/>
            <person name="Magnuson J.K."/>
            <person name="James T.Y."/>
            <person name="O'Malley M.A."/>
            <person name="Stajich J.E."/>
            <person name="Spatafora J.W."/>
            <person name="Visel A."/>
            <person name="Grigoriev I.V."/>
        </authorList>
    </citation>
    <scope>NUCLEOTIDE SEQUENCE [LARGE SCALE GENOMIC DNA]</scope>
    <source>
        <strain evidence="2 3">PL171</strain>
    </source>
</reference>
<dbReference type="PANTHER" id="PTHR10701:SF5">
    <property type="entry name" value="N-ALPHA-ACETYLTRANSFERASE 38, NATC AUXILIARY SUBUNIT"/>
    <property type="match status" value="1"/>
</dbReference>